<evidence type="ECO:0000313" key="3">
    <source>
        <dbReference type="EMBL" id="KAG8460843.1"/>
    </source>
</evidence>
<keyword evidence="1" id="KW-1133">Transmembrane helix</keyword>
<proteinExistence type="predicted"/>
<accession>A0A8J5XC16</accession>
<protein>
    <submittedName>
        <fullName evidence="3">Uncharacterized protein</fullName>
    </submittedName>
</protein>
<evidence type="ECO:0000256" key="2">
    <source>
        <dbReference type="SAM" id="SignalP"/>
    </source>
</evidence>
<evidence type="ECO:0000313" key="4">
    <source>
        <dbReference type="Proteomes" id="UP000751190"/>
    </source>
</evidence>
<feature type="transmembrane region" description="Helical" evidence="1">
    <location>
        <begin position="198"/>
        <end position="217"/>
    </location>
</feature>
<name>A0A8J5XC16_DIALT</name>
<reference evidence="3" key="1">
    <citation type="submission" date="2021-05" db="EMBL/GenBank/DDBJ databases">
        <title>The genome of the haptophyte Pavlova lutheri (Diacronema luteri, Pavlovales) - a model for lipid biosynthesis in eukaryotic algae.</title>
        <authorList>
            <person name="Hulatt C.J."/>
            <person name="Posewitz M.C."/>
        </authorList>
    </citation>
    <scope>NUCLEOTIDE SEQUENCE</scope>
    <source>
        <strain evidence="3">NIVA-4/92</strain>
    </source>
</reference>
<evidence type="ECO:0000256" key="1">
    <source>
        <dbReference type="SAM" id="Phobius"/>
    </source>
</evidence>
<keyword evidence="1" id="KW-0812">Transmembrane</keyword>
<organism evidence="3 4">
    <name type="scientific">Diacronema lutheri</name>
    <name type="common">Unicellular marine alga</name>
    <name type="synonym">Monochrysis lutheri</name>
    <dbReference type="NCBI Taxonomy" id="2081491"/>
    <lineage>
        <taxon>Eukaryota</taxon>
        <taxon>Haptista</taxon>
        <taxon>Haptophyta</taxon>
        <taxon>Pavlovophyceae</taxon>
        <taxon>Pavlovales</taxon>
        <taxon>Pavlovaceae</taxon>
        <taxon>Diacronema</taxon>
    </lineage>
</organism>
<keyword evidence="1" id="KW-0472">Membrane</keyword>
<keyword evidence="4" id="KW-1185">Reference proteome</keyword>
<dbReference type="EMBL" id="JAGTXO010000030">
    <property type="protein sequence ID" value="KAG8460843.1"/>
    <property type="molecule type" value="Genomic_DNA"/>
</dbReference>
<gene>
    <name evidence="3" type="ORF">KFE25_010898</name>
</gene>
<feature type="signal peptide" evidence="2">
    <location>
        <begin position="1"/>
        <end position="17"/>
    </location>
</feature>
<comment type="caution">
    <text evidence="3">The sequence shown here is derived from an EMBL/GenBank/DDBJ whole genome shotgun (WGS) entry which is preliminary data.</text>
</comment>
<dbReference type="OrthoDB" id="10569075at2759"/>
<sequence length="233" mass="24168">MLARLTIVFAAVATAAGQYCPALSPDPHAPLSDILKDVCKRGEGGVDCSDIPVLLDQLADGSPKPNQFSLANDAATFMCDPCLGPIREGLFYIADPVAHGHAPKAVITDDGAYHSACETCLPKYEAIANKFGGEAKKQFANLKAACGSHDAHKAGTATGEMMKALFSSLDSVRDLASLKQETAPLAPRSFGASKGLRVAAYGCLALGSALLAAAALISRRPAEAKPMPDSELL</sequence>
<feature type="chain" id="PRO_5035197833" evidence="2">
    <location>
        <begin position="18"/>
        <end position="233"/>
    </location>
</feature>
<keyword evidence="2" id="KW-0732">Signal</keyword>
<dbReference type="Proteomes" id="UP000751190">
    <property type="component" value="Unassembled WGS sequence"/>
</dbReference>
<dbReference type="AlphaFoldDB" id="A0A8J5XC16"/>